<dbReference type="AlphaFoldDB" id="A0A3B4HC46"/>
<evidence type="ECO:0008006" key="2">
    <source>
        <dbReference type="Google" id="ProtNLM"/>
    </source>
</evidence>
<protein>
    <recommendedName>
        <fullName evidence="2">Vacuolar protein sorting-associated protein 13 VPS13 adaptor binding domain-containing protein</fullName>
    </recommendedName>
</protein>
<proteinExistence type="predicted"/>
<name>A0A3B4HC46_9CICH</name>
<dbReference type="InterPro" id="IPR026847">
    <property type="entry name" value="VPS13"/>
</dbReference>
<dbReference type="PANTHER" id="PTHR16166">
    <property type="entry name" value="VACUOLAR PROTEIN SORTING-ASSOCIATED PROTEIN VPS13"/>
    <property type="match status" value="1"/>
</dbReference>
<dbReference type="Ensembl" id="ENSPNYT00000032156.1">
    <property type="protein sequence ID" value="ENSPNYP00000031403.1"/>
    <property type="gene ID" value="ENSPNYG00000023687.1"/>
</dbReference>
<accession>A0A3B4HC46</accession>
<dbReference type="PANTHER" id="PTHR16166:SF125">
    <property type="entry name" value="INTERMEMBRANE LIPID TRANSFER PROTEIN VPS13C"/>
    <property type="match status" value="1"/>
</dbReference>
<dbReference type="STRING" id="303518.ENSPNYP00000031403"/>
<dbReference type="GO" id="GO:0006623">
    <property type="term" value="P:protein targeting to vacuole"/>
    <property type="evidence" value="ECO:0007669"/>
    <property type="project" value="TreeGrafter"/>
</dbReference>
<sequence>MSPFYTLVNKSSYELEVGEVSSQTKWHYISSTEVNEFLVLEQTGCRDLSSLLSLPNSLCYYNSHNSIVVAQCLPLWPENGSGKLCVRVVGSESTSQSFFFNKQDNGTLLKMEMCGGIIVDVNLSDHSTVISFSDYYEGAAPALLVNHTPWATISYRQSGSSVFHELKPSETRRFAWDDPTGVRMLRWECRDHSGELDLLKDDFGQFSYDSQSQIHWASFLDGRQRVLIFTEDVGVVTKARQAEELEQSDQEVKVLLQNLGLSLINNSKRQEIAYIGITSSGVVWEMKPKNRWKPFNNKNISLLEKNLEVRGQRAPETQGSCDVTGSQVNLSGATMMMRQPFSCQVRRNFLSGIQVEFKQSVHQRSLRAQLHWLQVDNQLPGAIFPIVFNPVLPPKSIALDTEPKPFIDVSIITRFNHLSVFSRYFMALVQEMAVKIDQGFLGAILALFTPAADPQADSEKVELLLTCEKCQHEPHTEGSCLMEASRTDASGLSYFEYFHISPIKVKTHSLSSPFHLYLKTA</sequence>
<organism evidence="1">
    <name type="scientific">Pundamilia nyererei</name>
    <dbReference type="NCBI Taxonomy" id="303518"/>
    <lineage>
        <taxon>Eukaryota</taxon>
        <taxon>Metazoa</taxon>
        <taxon>Chordata</taxon>
        <taxon>Craniata</taxon>
        <taxon>Vertebrata</taxon>
        <taxon>Euteleostomi</taxon>
        <taxon>Actinopterygii</taxon>
        <taxon>Neopterygii</taxon>
        <taxon>Teleostei</taxon>
        <taxon>Neoteleostei</taxon>
        <taxon>Acanthomorphata</taxon>
        <taxon>Ovalentaria</taxon>
        <taxon>Cichlomorphae</taxon>
        <taxon>Cichliformes</taxon>
        <taxon>Cichlidae</taxon>
        <taxon>African cichlids</taxon>
        <taxon>Pseudocrenilabrinae</taxon>
        <taxon>Haplochromini</taxon>
        <taxon>Pundamilia</taxon>
    </lineage>
</organism>
<dbReference type="GO" id="GO:0007005">
    <property type="term" value="P:mitochondrion organization"/>
    <property type="evidence" value="ECO:0007669"/>
    <property type="project" value="TreeGrafter"/>
</dbReference>
<evidence type="ECO:0000313" key="1">
    <source>
        <dbReference type="Ensembl" id="ENSPNYP00000031403.1"/>
    </source>
</evidence>
<dbReference type="GeneTree" id="ENSGT00950000183083"/>
<reference evidence="1" key="1">
    <citation type="submission" date="2023-09" db="UniProtKB">
        <authorList>
            <consortium name="Ensembl"/>
        </authorList>
    </citation>
    <scope>IDENTIFICATION</scope>
</reference>
<dbReference type="GO" id="GO:0045053">
    <property type="term" value="P:protein retention in Golgi apparatus"/>
    <property type="evidence" value="ECO:0007669"/>
    <property type="project" value="TreeGrafter"/>
</dbReference>